<evidence type="ECO:0000313" key="9">
    <source>
        <dbReference type="Proteomes" id="UP001209878"/>
    </source>
</evidence>
<comment type="caution">
    <text evidence="8">The sequence shown here is derived from an EMBL/GenBank/DDBJ whole genome shotgun (WGS) entry which is preliminary data.</text>
</comment>
<evidence type="ECO:0000256" key="6">
    <source>
        <dbReference type="SAM" id="MobiDB-lite"/>
    </source>
</evidence>
<keyword evidence="2" id="KW-0808">Transferase</keyword>
<accession>A0AAD9NGJ1</accession>
<name>A0AAD9NGJ1_RIDPI</name>
<sequence length="192" mass="21150">IIFVFQCRVTVDRFNKNHIVNNLVEAYLKEHPEKCRPKEDLKELDAKNKIQKNMFRWSAWPSGQYCAPHTRQSGSSDDTDDSDATGSDTDSDSGPPVTICRQCPSYVPDGSCAASAGTLCGNAFGHLYWGCSRPGCRGCLAKFKDMNFAEACLSTIILNNEYESNVLKEGHTKRSTTRASDDAAKLLLGSTL</sequence>
<keyword evidence="5" id="KW-0131">Cell cycle</keyword>
<evidence type="ECO:0000256" key="5">
    <source>
        <dbReference type="ARBA" id="ARBA00023306"/>
    </source>
</evidence>
<feature type="region of interest" description="Disordered" evidence="6">
    <location>
        <begin position="66"/>
        <end position="96"/>
    </location>
</feature>
<dbReference type="GO" id="GO:0006511">
    <property type="term" value="P:ubiquitin-dependent protein catabolic process"/>
    <property type="evidence" value="ECO:0007669"/>
    <property type="project" value="TreeGrafter"/>
</dbReference>
<evidence type="ECO:0000259" key="7">
    <source>
        <dbReference type="Pfam" id="PF17979"/>
    </source>
</evidence>
<keyword evidence="9" id="KW-1185">Reference proteome</keyword>
<organism evidence="8 9">
    <name type="scientific">Ridgeia piscesae</name>
    <name type="common">Tubeworm</name>
    <dbReference type="NCBI Taxonomy" id="27915"/>
    <lineage>
        <taxon>Eukaryota</taxon>
        <taxon>Metazoa</taxon>
        <taxon>Spiralia</taxon>
        <taxon>Lophotrochozoa</taxon>
        <taxon>Annelida</taxon>
        <taxon>Polychaeta</taxon>
        <taxon>Sedentaria</taxon>
        <taxon>Canalipalpata</taxon>
        <taxon>Sabellida</taxon>
        <taxon>Siboglinidae</taxon>
        <taxon>Ridgeia</taxon>
    </lineage>
</organism>
<dbReference type="PANTHER" id="PTHR16079">
    <property type="entry name" value="UBIQUITIN LIGASE PROTEIN CHFR"/>
    <property type="match status" value="1"/>
</dbReference>
<feature type="domain" description="E3 ubiquitin-protein ligase CHFR cysteine rich" evidence="7">
    <location>
        <begin position="99"/>
        <end position="175"/>
    </location>
</feature>
<dbReference type="GO" id="GO:0004842">
    <property type="term" value="F:ubiquitin-protein transferase activity"/>
    <property type="evidence" value="ECO:0007669"/>
    <property type="project" value="TreeGrafter"/>
</dbReference>
<comment type="subcellular location">
    <subcellularLocation>
        <location evidence="1">Nucleus</location>
    </subcellularLocation>
</comment>
<dbReference type="InterPro" id="IPR052256">
    <property type="entry name" value="E3_ubiquitin-ligase_CHFR"/>
</dbReference>
<dbReference type="GO" id="GO:0016567">
    <property type="term" value="P:protein ubiquitination"/>
    <property type="evidence" value="ECO:0007669"/>
    <property type="project" value="TreeGrafter"/>
</dbReference>
<evidence type="ECO:0000256" key="3">
    <source>
        <dbReference type="ARBA" id="ARBA00022786"/>
    </source>
</evidence>
<dbReference type="Proteomes" id="UP001209878">
    <property type="component" value="Unassembled WGS sequence"/>
</dbReference>
<evidence type="ECO:0000313" key="8">
    <source>
        <dbReference type="EMBL" id="KAK2169225.1"/>
    </source>
</evidence>
<feature type="non-terminal residue" evidence="8">
    <location>
        <position position="1"/>
    </location>
</feature>
<gene>
    <name evidence="8" type="ORF">NP493_1201g01056</name>
</gene>
<dbReference type="AlphaFoldDB" id="A0AAD9NGJ1"/>
<reference evidence="8" key="1">
    <citation type="journal article" date="2023" name="Mol. Biol. Evol.">
        <title>Third-Generation Sequencing Reveals the Adaptive Role of the Epigenome in Three Deep-Sea Polychaetes.</title>
        <authorList>
            <person name="Perez M."/>
            <person name="Aroh O."/>
            <person name="Sun Y."/>
            <person name="Lan Y."/>
            <person name="Juniper S.K."/>
            <person name="Young C.R."/>
            <person name="Angers B."/>
            <person name="Qian P.Y."/>
        </authorList>
    </citation>
    <scope>NUCLEOTIDE SEQUENCE</scope>
    <source>
        <strain evidence="8">R07B-5</strain>
    </source>
</reference>
<protein>
    <recommendedName>
        <fullName evidence="7">E3 ubiquitin-protein ligase CHFR cysteine rich domain-containing protein</fullName>
    </recommendedName>
</protein>
<dbReference type="EMBL" id="JAODUO010001200">
    <property type="protein sequence ID" value="KAK2169225.1"/>
    <property type="molecule type" value="Genomic_DNA"/>
</dbReference>
<dbReference type="Pfam" id="PF17979">
    <property type="entry name" value="zf-CRD"/>
    <property type="match status" value="1"/>
</dbReference>
<dbReference type="PANTHER" id="PTHR16079:SF4">
    <property type="entry name" value="E3 UBIQUITIN-PROTEIN LIGASE CHFR"/>
    <property type="match status" value="1"/>
</dbReference>
<dbReference type="InterPro" id="IPR040909">
    <property type="entry name" value="CHFR_Znf-CRD"/>
</dbReference>
<evidence type="ECO:0000256" key="1">
    <source>
        <dbReference type="ARBA" id="ARBA00004123"/>
    </source>
</evidence>
<keyword evidence="3" id="KW-0833">Ubl conjugation pathway</keyword>
<feature type="compositionally biased region" description="Low complexity" evidence="6">
    <location>
        <begin position="84"/>
        <end position="94"/>
    </location>
</feature>
<keyword evidence="4" id="KW-0539">Nucleus</keyword>
<evidence type="ECO:0000256" key="4">
    <source>
        <dbReference type="ARBA" id="ARBA00023242"/>
    </source>
</evidence>
<evidence type="ECO:0000256" key="2">
    <source>
        <dbReference type="ARBA" id="ARBA00022679"/>
    </source>
</evidence>
<proteinExistence type="predicted"/>
<dbReference type="GO" id="GO:0005634">
    <property type="term" value="C:nucleus"/>
    <property type="evidence" value="ECO:0007669"/>
    <property type="project" value="UniProtKB-SubCell"/>
</dbReference>